<accession>A0ABT9VSR0</accession>
<dbReference type="Proteomes" id="UP001225646">
    <property type="component" value="Unassembled WGS sequence"/>
</dbReference>
<evidence type="ECO:0000313" key="2">
    <source>
        <dbReference type="Proteomes" id="UP001225646"/>
    </source>
</evidence>
<keyword evidence="1" id="KW-0378">Hydrolase</keyword>
<evidence type="ECO:0000313" key="1">
    <source>
        <dbReference type="EMBL" id="MDQ0164021.1"/>
    </source>
</evidence>
<protein>
    <submittedName>
        <fullName evidence="1">Muramoyltetrapeptide carboxypeptidase LdcA involved in peptidoglycan recycling</fullName>
    </submittedName>
</protein>
<comment type="caution">
    <text evidence="1">The sequence shown here is derived from an EMBL/GenBank/DDBJ whole genome shotgun (WGS) entry which is preliminary data.</text>
</comment>
<reference evidence="1 2" key="1">
    <citation type="submission" date="2023-07" db="EMBL/GenBank/DDBJ databases">
        <title>Genomic Encyclopedia of Type Strains, Phase IV (KMG-IV): sequencing the most valuable type-strain genomes for metagenomic binning, comparative biology and taxonomic classification.</title>
        <authorList>
            <person name="Goeker M."/>
        </authorList>
    </citation>
    <scope>NUCLEOTIDE SEQUENCE [LARGE SCALE GENOMIC DNA]</scope>
    <source>
        <strain evidence="1 2">DSM 19092</strain>
    </source>
</reference>
<dbReference type="GO" id="GO:0004180">
    <property type="term" value="F:carboxypeptidase activity"/>
    <property type="evidence" value="ECO:0007669"/>
    <property type="project" value="UniProtKB-KW"/>
</dbReference>
<gene>
    <name evidence="1" type="ORF">J2S06_003165</name>
</gene>
<keyword evidence="1" id="KW-0121">Carboxypeptidase</keyword>
<organism evidence="1 2">
    <name type="scientific">Aeribacillus alveayuensis</name>
    <dbReference type="NCBI Taxonomy" id="279215"/>
    <lineage>
        <taxon>Bacteria</taxon>
        <taxon>Bacillati</taxon>
        <taxon>Bacillota</taxon>
        <taxon>Bacilli</taxon>
        <taxon>Bacillales</taxon>
        <taxon>Bacillaceae</taxon>
        <taxon>Aeribacillus</taxon>
    </lineage>
</organism>
<name>A0ABT9VSR0_9BACI</name>
<keyword evidence="2" id="KW-1185">Reference proteome</keyword>
<dbReference type="EMBL" id="JAUSTR010000038">
    <property type="protein sequence ID" value="MDQ0164021.1"/>
    <property type="molecule type" value="Genomic_DNA"/>
</dbReference>
<keyword evidence="1" id="KW-0645">Protease</keyword>
<sequence>MMVAVKDRLTIQTWNGEILSQKEKRETKRETIVKKAIKHVGTKVAELVRGNIRYFDHSSGTPIYQALKALKGF</sequence>
<proteinExistence type="predicted"/>